<dbReference type="Proteomes" id="UP001279734">
    <property type="component" value="Unassembled WGS sequence"/>
</dbReference>
<comment type="caution">
    <text evidence="1">The sequence shown here is derived from an EMBL/GenBank/DDBJ whole genome shotgun (WGS) entry which is preliminary data.</text>
</comment>
<keyword evidence="2" id="KW-1185">Reference proteome</keyword>
<proteinExistence type="predicted"/>
<name>A0AAD3TEM6_NEPGR</name>
<sequence>MNQQLHRESRRHQRHHFANWIKVPSVGLFSSTLRLSSTAVVEKNSIEPPQQMQNHRWNLGQHLQHQQVEETPSIHKLIVAPISSISARKQPADCISRGRTLVFGTSAGGDDKHPSELP</sequence>
<evidence type="ECO:0000313" key="2">
    <source>
        <dbReference type="Proteomes" id="UP001279734"/>
    </source>
</evidence>
<gene>
    <name evidence="1" type="ORF">Nepgr_030038</name>
</gene>
<reference evidence="1" key="1">
    <citation type="submission" date="2023-05" db="EMBL/GenBank/DDBJ databases">
        <title>Nepenthes gracilis genome sequencing.</title>
        <authorList>
            <person name="Fukushima K."/>
        </authorList>
    </citation>
    <scope>NUCLEOTIDE SEQUENCE</scope>
    <source>
        <strain evidence="1">SING2019-196</strain>
    </source>
</reference>
<protein>
    <submittedName>
        <fullName evidence="1">Uncharacterized protein</fullName>
    </submittedName>
</protein>
<dbReference type="AlphaFoldDB" id="A0AAD3TEM6"/>
<accession>A0AAD3TEM6</accession>
<organism evidence="1 2">
    <name type="scientific">Nepenthes gracilis</name>
    <name type="common">Slender pitcher plant</name>
    <dbReference type="NCBI Taxonomy" id="150966"/>
    <lineage>
        <taxon>Eukaryota</taxon>
        <taxon>Viridiplantae</taxon>
        <taxon>Streptophyta</taxon>
        <taxon>Embryophyta</taxon>
        <taxon>Tracheophyta</taxon>
        <taxon>Spermatophyta</taxon>
        <taxon>Magnoliopsida</taxon>
        <taxon>eudicotyledons</taxon>
        <taxon>Gunneridae</taxon>
        <taxon>Pentapetalae</taxon>
        <taxon>Caryophyllales</taxon>
        <taxon>Nepenthaceae</taxon>
        <taxon>Nepenthes</taxon>
    </lineage>
</organism>
<evidence type="ECO:0000313" key="1">
    <source>
        <dbReference type="EMBL" id="GMH28195.1"/>
    </source>
</evidence>
<dbReference type="EMBL" id="BSYO01000034">
    <property type="protein sequence ID" value="GMH28195.1"/>
    <property type="molecule type" value="Genomic_DNA"/>
</dbReference>